<name>A0A6C0M0Z4_9ZZZZ</name>
<dbReference type="AlphaFoldDB" id="A0A6C0M0Z4"/>
<proteinExistence type="predicted"/>
<organism evidence="1">
    <name type="scientific">viral metagenome</name>
    <dbReference type="NCBI Taxonomy" id="1070528"/>
    <lineage>
        <taxon>unclassified sequences</taxon>
        <taxon>metagenomes</taxon>
        <taxon>organismal metagenomes</taxon>
    </lineage>
</organism>
<evidence type="ECO:0000313" key="1">
    <source>
        <dbReference type="EMBL" id="QHU35182.1"/>
    </source>
</evidence>
<reference evidence="1" key="1">
    <citation type="journal article" date="2020" name="Nature">
        <title>Giant virus diversity and host interactions through global metagenomics.</title>
        <authorList>
            <person name="Schulz F."/>
            <person name="Roux S."/>
            <person name="Paez-Espino D."/>
            <person name="Jungbluth S."/>
            <person name="Walsh D.A."/>
            <person name="Denef V.J."/>
            <person name="McMahon K.D."/>
            <person name="Konstantinidis K.T."/>
            <person name="Eloe-Fadrosh E.A."/>
            <person name="Kyrpides N.C."/>
            <person name="Woyke T."/>
        </authorList>
    </citation>
    <scope>NUCLEOTIDE SEQUENCE</scope>
    <source>
        <strain evidence="1">GVMAG-S-1017745-26</strain>
    </source>
</reference>
<protein>
    <submittedName>
        <fullName evidence="1">Uncharacterized protein</fullName>
    </submittedName>
</protein>
<sequence>MKFLDKYQKYKTGNNFKNYLNSLNSDNINKDLFSYKQTFEKFYITKEIIIKNYNSVENIKAITYYTFNGNFSVPFTINKYKSYYHILFEYPIEFDSLEIHCSDPINKLNISIINPIKKKCKLLVVGIFKKLSNTQQINFIDLVSRLDNYVDNMKCVLITNDSIEKDYRYLKDCNKIEIINLKLNTKDKRSVSKDKTFKPIYNNKMYQYTTYQYLSFLRNLYIKEIKKDKYREYQYVLVIDPDLNSKISCIGILDSIDLLTIENYGVSANGLGKNNMYYDKFALRITTENVKNLEYSSKKFPNIFNYWNYLNKTNNIKQISHPIKTISSFGGICIYNLNYIKKNNIKYDVESEDCEHIGFNRHFDQIILNPKMLYLYGTNIIDQNMLISQYNSK</sequence>
<dbReference type="EMBL" id="MN740584">
    <property type="protein sequence ID" value="QHU35182.1"/>
    <property type="molecule type" value="Genomic_DNA"/>
</dbReference>
<accession>A0A6C0M0Z4</accession>